<keyword evidence="3" id="KW-1185">Reference proteome</keyword>
<keyword evidence="2" id="KW-0808">Transferase</keyword>
<reference evidence="2 3" key="1">
    <citation type="submission" date="2018-07" db="EMBL/GenBank/DDBJ databases">
        <title>Genomic Encyclopedia of Type Strains, Phase III (KMG-III): the genomes of soil and plant-associated and newly described type strains.</title>
        <authorList>
            <person name="Whitman W."/>
        </authorList>
    </citation>
    <scope>NUCLEOTIDE SEQUENCE [LARGE SCALE GENOMIC DNA]</scope>
    <source>
        <strain evidence="2 3">CECT 8236</strain>
    </source>
</reference>
<gene>
    <name evidence="2" type="ORF">DFP95_101836</name>
</gene>
<dbReference type="Pfam" id="PF00583">
    <property type="entry name" value="Acetyltransf_1"/>
    <property type="match status" value="1"/>
</dbReference>
<protein>
    <submittedName>
        <fullName evidence="2">Acetyltransferase (GNAT) family protein</fullName>
    </submittedName>
</protein>
<dbReference type="InterPro" id="IPR016181">
    <property type="entry name" value="Acyl_CoA_acyltransferase"/>
</dbReference>
<organism evidence="2 3">
    <name type="scientific">Cohnella lupini</name>
    <dbReference type="NCBI Taxonomy" id="1294267"/>
    <lineage>
        <taxon>Bacteria</taxon>
        <taxon>Bacillati</taxon>
        <taxon>Bacillota</taxon>
        <taxon>Bacilli</taxon>
        <taxon>Bacillales</taxon>
        <taxon>Paenibacillaceae</taxon>
        <taxon>Cohnella</taxon>
    </lineage>
</organism>
<dbReference type="CDD" id="cd04301">
    <property type="entry name" value="NAT_SF"/>
    <property type="match status" value="1"/>
</dbReference>
<dbReference type="PROSITE" id="PS51186">
    <property type="entry name" value="GNAT"/>
    <property type="match status" value="1"/>
</dbReference>
<evidence type="ECO:0000313" key="3">
    <source>
        <dbReference type="Proteomes" id="UP000256869"/>
    </source>
</evidence>
<dbReference type="Gene3D" id="3.40.630.30">
    <property type="match status" value="1"/>
</dbReference>
<evidence type="ECO:0000259" key="1">
    <source>
        <dbReference type="PROSITE" id="PS51186"/>
    </source>
</evidence>
<sequence length="264" mass="29537">MSNIQEQIKKNMYFSMEQVSILNPRMVMEQTPRVLRYESDLLTIPLGNQVISYQGALSADGVNDIHKLIDRYQSKKLPFSWLIWSHDVGAEDLKPVLEARGMQKVDELAGMSLSLNNWKYNAPSISGFEIKPIRTKAEMDWFRQVVPTSFGFNEEDGKAFADITESAAFSENTVFQHYIGFMDGQPATGVTALTDGENIGIYNFATLEAYRRRGLGSATIAHALREAQAAGKKHAFLQVSKIGESIYKAIGFSDEVTIEVYCGE</sequence>
<name>A0A3D9IXJ7_9BACL</name>
<dbReference type="RefSeq" id="WP_115991260.1">
    <property type="nucleotide sequence ID" value="NZ_QRDY01000001.1"/>
</dbReference>
<dbReference type="SUPFAM" id="SSF55729">
    <property type="entry name" value="Acyl-CoA N-acyltransferases (Nat)"/>
    <property type="match status" value="1"/>
</dbReference>
<dbReference type="GO" id="GO:0016747">
    <property type="term" value="F:acyltransferase activity, transferring groups other than amino-acyl groups"/>
    <property type="evidence" value="ECO:0007669"/>
    <property type="project" value="InterPro"/>
</dbReference>
<evidence type="ECO:0000313" key="2">
    <source>
        <dbReference type="EMBL" id="RED66337.1"/>
    </source>
</evidence>
<dbReference type="OrthoDB" id="2895575at2"/>
<dbReference type="Proteomes" id="UP000256869">
    <property type="component" value="Unassembled WGS sequence"/>
</dbReference>
<accession>A0A3D9IXJ7</accession>
<feature type="domain" description="N-acetyltransferase" evidence="1">
    <location>
        <begin position="128"/>
        <end position="264"/>
    </location>
</feature>
<dbReference type="AlphaFoldDB" id="A0A3D9IXJ7"/>
<proteinExistence type="predicted"/>
<dbReference type="InterPro" id="IPR000182">
    <property type="entry name" value="GNAT_dom"/>
</dbReference>
<dbReference type="EMBL" id="QRDY01000001">
    <property type="protein sequence ID" value="RED66337.1"/>
    <property type="molecule type" value="Genomic_DNA"/>
</dbReference>
<comment type="caution">
    <text evidence="2">The sequence shown here is derived from an EMBL/GenBank/DDBJ whole genome shotgun (WGS) entry which is preliminary data.</text>
</comment>